<organism evidence="1">
    <name type="scientific">Wuchereria bancrofti</name>
    <dbReference type="NCBI Taxonomy" id="6293"/>
    <lineage>
        <taxon>Eukaryota</taxon>
        <taxon>Metazoa</taxon>
        <taxon>Ecdysozoa</taxon>
        <taxon>Nematoda</taxon>
        <taxon>Chromadorea</taxon>
        <taxon>Rhabditida</taxon>
        <taxon>Spirurina</taxon>
        <taxon>Spiruromorpha</taxon>
        <taxon>Filarioidea</taxon>
        <taxon>Onchocercidae</taxon>
        <taxon>Wuchereria</taxon>
    </lineage>
</organism>
<dbReference type="AlphaFoldDB" id="A0A1I8EU44"/>
<dbReference type="WBParaSite" id="maker-PairedContig_5170-snap-gene-0.10-mRNA-1">
    <property type="protein sequence ID" value="maker-PairedContig_5170-snap-gene-0.10-mRNA-1"/>
    <property type="gene ID" value="maker-PairedContig_5170-snap-gene-0.10"/>
</dbReference>
<evidence type="ECO:0000313" key="1">
    <source>
        <dbReference type="WBParaSite" id="maker-PairedContig_5170-snap-gene-0.10-mRNA-1"/>
    </source>
</evidence>
<proteinExistence type="predicted"/>
<dbReference type="STRING" id="6293.A0A1I8EU44"/>
<sequence>MQPKQVVYFMEIGCQRQLTDTLISCTLYPNVCHYRDKRRVYTLEQATALMSKQSVNTRFHSSDIIKFPSSLFVFSGKGSLRTEVISCKQISNITPLQLLLFGSQKVDIMFIHPFFLFFRIPLQMNVQAAARIVAFCLNPEATNKVDENDNKLLKILKQLSSLFGWSPNEKLLEHSSKRMLALKEFLARATLEGLLN</sequence>
<accession>A0A1I8EU44</accession>
<protein>
    <submittedName>
        <fullName evidence="1">Uncharacterized protein</fullName>
    </submittedName>
</protein>
<reference evidence="1" key="1">
    <citation type="submission" date="2016-11" db="UniProtKB">
        <authorList>
            <consortium name="WormBaseParasite"/>
        </authorList>
    </citation>
    <scope>IDENTIFICATION</scope>
    <source>
        <strain evidence="1">pt0022</strain>
    </source>
</reference>
<name>A0A1I8EU44_WUCBA</name>